<dbReference type="InterPro" id="IPR036271">
    <property type="entry name" value="Tet_transcr_reg_TetR-rel_C_sf"/>
</dbReference>
<evidence type="ECO:0000256" key="2">
    <source>
        <dbReference type="ARBA" id="ARBA00023125"/>
    </source>
</evidence>
<name>D3Q7T0_STANL</name>
<dbReference type="Gene3D" id="1.10.357.10">
    <property type="entry name" value="Tetracycline Repressor, domain 2"/>
    <property type="match status" value="1"/>
</dbReference>
<accession>D3Q7T0</accession>
<keyword evidence="3" id="KW-0804">Transcription</keyword>
<evidence type="ECO:0000313" key="6">
    <source>
        <dbReference type="EMBL" id="ADD44422.1"/>
    </source>
</evidence>
<evidence type="ECO:0000256" key="1">
    <source>
        <dbReference type="ARBA" id="ARBA00023015"/>
    </source>
</evidence>
<proteinExistence type="predicted"/>
<evidence type="ECO:0000259" key="5">
    <source>
        <dbReference type="PROSITE" id="PS50977"/>
    </source>
</evidence>
<dbReference type="KEGG" id="sna:Snas_4781"/>
<feature type="DNA-binding region" description="H-T-H motif" evidence="4">
    <location>
        <begin position="28"/>
        <end position="47"/>
    </location>
</feature>
<dbReference type="Proteomes" id="UP000000844">
    <property type="component" value="Chromosome"/>
</dbReference>
<dbReference type="Gene3D" id="1.10.10.60">
    <property type="entry name" value="Homeodomain-like"/>
    <property type="match status" value="1"/>
</dbReference>
<dbReference type="GO" id="GO:0003677">
    <property type="term" value="F:DNA binding"/>
    <property type="evidence" value="ECO:0007669"/>
    <property type="project" value="UniProtKB-UniRule"/>
</dbReference>
<keyword evidence="2 4" id="KW-0238">DNA-binding</keyword>
<gene>
    <name evidence="6" type="ordered locus">Snas_4781</name>
</gene>
<organism evidence="6 7">
    <name type="scientific">Stackebrandtia nassauensis (strain DSM 44728 / CIP 108903 / NRRL B-16338 / NBRC 102104 / LLR-40K-21)</name>
    <dbReference type="NCBI Taxonomy" id="446470"/>
    <lineage>
        <taxon>Bacteria</taxon>
        <taxon>Bacillati</taxon>
        <taxon>Actinomycetota</taxon>
        <taxon>Actinomycetes</taxon>
        <taxon>Glycomycetales</taxon>
        <taxon>Glycomycetaceae</taxon>
        <taxon>Stackebrandtia</taxon>
    </lineage>
</organism>
<evidence type="ECO:0000313" key="7">
    <source>
        <dbReference type="Proteomes" id="UP000000844"/>
    </source>
</evidence>
<dbReference type="Pfam" id="PF02909">
    <property type="entry name" value="TetR_C_1"/>
    <property type="match status" value="1"/>
</dbReference>
<dbReference type="InterPro" id="IPR001647">
    <property type="entry name" value="HTH_TetR"/>
</dbReference>
<dbReference type="SUPFAM" id="SSF48498">
    <property type="entry name" value="Tetracyclin repressor-like, C-terminal domain"/>
    <property type="match status" value="1"/>
</dbReference>
<dbReference type="eggNOG" id="COG1309">
    <property type="taxonomic scope" value="Bacteria"/>
</dbReference>
<protein>
    <submittedName>
        <fullName evidence="6">Transcriptional regulator, TetR family</fullName>
    </submittedName>
</protein>
<reference evidence="6 7" key="1">
    <citation type="journal article" date="2009" name="Stand. Genomic Sci.">
        <title>Complete genome sequence of Stackebrandtia nassauensis type strain (LLR-40K-21).</title>
        <authorList>
            <person name="Munk C."/>
            <person name="Lapidus A."/>
            <person name="Copeland A."/>
            <person name="Jando M."/>
            <person name="Mayilraj S."/>
            <person name="Glavina Del Rio T."/>
            <person name="Nolan M."/>
            <person name="Chen F."/>
            <person name="Lucas S."/>
            <person name="Tice H."/>
            <person name="Cheng J.F."/>
            <person name="Han C."/>
            <person name="Detter J.C."/>
            <person name="Bruce D."/>
            <person name="Goodwin L."/>
            <person name="Chain P."/>
            <person name="Pitluck S."/>
            <person name="Goker M."/>
            <person name="Ovchinikova G."/>
            <person name="Pati A."/>
            <person name="Ivanova N."/>
            <person name="Mavromatis K."/>
            <person name="Chen A."/>
            <person name="Palaniappan K."/>
            <person name="Land M."/>
            <person name="Hauser L."/>
            <person name="Chang Y.J."/>
            <person name="Jeffries C.D."/>
            <person name="Bristow J."/>
            <person name="Eisen J.A."/>
            <person name="Markowitz V."/>
            <person name="Hugenholtz P."/>
            <person name="Kyrpides N.C."/>
            <person name="Klenk H.P."/>
        </authorList>
    </citation>
    <scope>NUCLEOTIDE SEQUENCE [LARGE SCALE GENOMIC DNA]</scope>
    <source>
        <strain evidence="7">DSM 44728 / CIP 108903 / NRRL B-16338 / NBRC 102104 / LLR-40K-21</strain>
    </source>
</reference>
<dbReference type="InterPro" id="IPR009057">
    <property type="entry name" value="Homeodomain-like_sf"/>
</dbReference>
<dbReference type="HOGENOM" id="CLU_069543_0_2_11"/>
<feature type="domain" description="HTH tetR-type" evidence="5">
    <location>
        <begin position="5"/>
        <end position="65"/>
    </location>
</feature>
<dbReference type="AlphaFoldDB" id="D3Q7T0"/>
<dbReference type="InterPro" id="IPR004111">
    <property type="entry name" value="Repressor_TetR_C"/>
</dbReference>
<dbReference type="PROSITE" id="PS50977">
    <property type="entry name" value="HTH_TETR_2"/>
    <property type="match status" value="1"/>
</dbReference>
<dbReference type="RefSeq" id="WP_013019993.1">
    <property type="nucleotide sequence ID" value="NC_013947.1"/>
</dbReference>
<dbReference type="EMBL" id="CP001778">
    <property type="protein sequence ID" value="ADD44422.1"/>
    <property type="molecule type" value="Genomic_DNA"/>
</dbReference>
<dbReference type="STRING" id="446470.Snas_4781"/>
<dbReference type="OrthoDB" id="3818006at2"/>
<sequence length="228" mass="24818">MPRNTLTSDQIVRAAIELLDAEGLDGLNMRALGARLDSAATAVYWHVKSKDNLVRLAGDRVWGEIKLPDVDENNWRPAALALANSLHAMLTDHAWLGPAFGSYLFYGPGKARFDDRSLAVFEAAGFTPDEADQAAGTVMLFVLASSLSTSMELSLTRRISRAGGDPTEQMRETIAKQSEIAMDYPYLRARLDSTAATDYTAAPDNSFNFGLESILDGFEARLKAKGRG</sequence>
<dbReference type="SUPFAM" id="SSF46689">
    <property type="entry name" value="Homeodomain-like"/>
    <property type="match status" value="1"/>
</dbReference>
<dbReference type="GO" id="GO:0045892">
    <property type="term" value="P:negative regulation of DNA-templated transcription"/>
    <property type="evidence" value="ECO:0007669"/>
    <property type="project" value="InterPro"/>
</dbReference>
<dbReference type="Pfam" id="PF00440">
    <property type="entry name" value="TetR_N"/>
    <property type="match status" value="1"/>
</dbReference>
<evidence type="ECO:0000256" key="4">
    <source>
        <dbReference type="PROSITE-ProRule" id="PRU00335"/>
    </source>
</evidence>
<evidence type="ECO:0000256" key="3">
    <source>
        <dbReference type="ARBA" id="ARBA00023163"/>
    </source>
</evidence>
<keyword evidence="1" id="KW-0805">Transcription regulation</keyword>
<keyword evidence="7" id="KW-1185">Reference proteome</keyword>